<dbReference type="Gene3D" id="1.20.1530.20">
    <property type="match status" value="1"/>
</dbReference>
<evidence type="ECO:0000256" key="3">
    <source>
        <dbReference type="ARBA" id="ARBA00022448"/>
    </source>
</evidence>
<dbReference type="Pfam" id="PF02254">
    <property type="entry name" value="TrkA_N"/>
    <property type="match status" value="1"/>
</dbReference>
<dbReference type="Proteomes" id="UP000176614">
    <property type="component" value="Unassembled WGS sequence"/>
</dbReference>
<dbReference type="InterPro" id="IPR006153">
    <property type="entry name" value="Cation/H_exchanger_TM"/>
</dbReference>
<dbReference type="PROSITE" id="PS51201">
    <property type="entry name" value="RCK_N"/>
    <property type="match status" value="1"/>
</dbReference>
<feature type="domain" description="RCK N-terminal" evidence="8">
    <location>
        <begin position="405"/>
        <end position="521"/>
    </location>
</feature>
<evidence type="ECO:0000256" key="5">
    <source>
        <dbReference type="ARBA" id="ARBA00022989"/>
    </source>
</evidence>
<dbReference type="GO" id="GO:0006813">
    <property type="term" value="P:potassium ion transport"/>
    <property type="evidence" value="ECO:0007669"/>
    <property type="project" value="InterPro"/>
</dbReference>
<keyword evidence="4 7" id="KW-0812">Transmembrane</keyword>
<dbReference type="EMBL" id="MEVT01000005">
    <property type="protein sequence ID" value="OGC63658.1"/>
    <property type="molecule type" value="Genomic_DNA"/>
</dbReference>
<dbReference type="AlphaFoldDB" id="A0A1F4W306"/>
<dbReference type="SUPFAM" id="SSF51735">
    <property type="entry name" value="NAD(P)-binding Rossmann-fold domains"/>
    <property type="match status" value="1"/>
</dbReference>
<dbReference type="GO" id="GO:1902600">
    <property type="term" value="P:proton transmembrane transport"/>
    <property type="evidence" value="ECO:0007669"/>
    <property type="project" value="InterPro"/>
</dbReference>
<feature type="transmembrane region" description="Helical" evidence="7">
    <location>
        <begin position="6"/>
        <end position="23"/>
    </location>
</feature>
<protein>
    <recommendedName>
        <fullName evidence="8">RCK N-terminal domain-containing protein</fullName>
    </recommendedName>
</protein>
<dbReference type="GO" id="GO:0016020">
    <property type="term" value="C:membrane"/>
    <property type="evidence" value="ECO:0007669"/>
    <property type="project" value="UniProtKB-SubCell"/>
</dbReference>
<dbReference type="InterPro" id="IPR036291">
    <property type="entry name" value="NAD(P)-bd_dom_sf"/>
</dbReference>
<feature type="transmembrane region" description="Helical" evidence="7">
    <location>
        <begin position="85"/>
        <end position="108"/>
    </location>
</feature>
<dbReference type="Gene3D" id="3.40.50.720">
    <property type="entry name" value="NAD(P)-binding Rossmann-like Domain"/>
    <property type="match status" value="1"/>
</dbReference>
<evidence type="ECO:0000313" key="10">
    <source>
        <dbReference type="Proteomes" id="UP000176614"/>
    </source>
</evidence>
<evidence type="ECO:0000256" key="2">
    <source>
        <dbReference type="ARBA" id="ARBA00005551"/>
    </source>
</evidence>
<dbReference type="InterPro" id="IPR003148">
    <property type="entry name" value="RCK_N"/>
</dbReference>
<feature type="transmembrane region" description="Helical" evidence="7">
    <location>
        <begin position="180"/>
        <end position="200"/>
    </location>
</feature>
<feature type="transmembrane region" description="Helical" evidence="7">
    <location>
        <begin position="212"/>
        <end position="232"/>
    </location>
</feature>
<keyword evidence="3" id="KW-0813">Transport</keyword>
<dbReference type="Pfam" id="PF00999">
    <property type="entry name" value="Na_H_Exchanger"/>
    <property type="match status" value="1"/>
</dbReference>
<comment type="similarity">
    <text evidence="2">Belongs to the monovalent cation:proton antiporter 2 (CPA2) transporter (TC 2.A.37) family.</text>
</comment>
<keyword evidence="6 7" id="KW-0472">Membrane</keyword>
<feature type="transmembrane region" description="Helical" evidence="7">
    <location>
        <begin position="30"/>
        <end position="46"/>
    </location>
</feature>
<evidence type="ECO:0000256" key="6">
    <source>
        <dbReference type="ARBA" id="ARBA00023136"/>
    </source>
</evidence>
<evidence type="ECO:0000259" key="8">
    <source>
        <dbReference type="PROSITE" id="PS51201"/>
    </source>
</evidence>
<proteinExistence type="inferred from homology"/>
<accession>A0A1F4W306</accession>
<feature type="transmembrane region" description="Helical" evidence="7">
    <location>
        <begin position="52"/>
        <end position="73"/>
    </location>
</feature>
<comment type="subcellular location">
    <subcellularLocation>
        <location evidence="1">Membrane</location>
        <topology evidence="1">Multi-pass membrane protein</topology>
    </subcellularLocation>
</comment>
<dbReference type="PANTHER" id="PTHR42751">
    <property type="entry name" value="SODIUM/HYDROGEN EXCHANGER FAMILY/TRKA DOMAIN PROTEIN"/>
    <property type="match status" value="1"/>
</dbReference>
<organism evidence="9 10">
    <name type="scientific">candidate division WWE3 bacterium RIFOXYA2_FULL_46_9</name>
    <dbReference type="NCBI Taxonomy" id="1802636"/>
    <lineage>
        <taxon>Bacteria</taxon>
        <taxon>Katanobacteria</taxon>
    </lineage>
</organism>
<evidence type="ECO:0000256" key="1">
    <source>
        <dbReference type="ARBA" id="ARBA00004141"/>
    </source>
</evidence>
<evidence type="ECO:0000256" key="7">
    <source>
        <dbReference type="SAM" id="Phobius"/>
    </source>
</evidence>
<evidence type="ECO:0000313" key="9">
    <source>
        <dbReference type="EMBL" id="OGC63658.1"/>
    </source>
</evidence>
<dbReference type="GO" id="GO:0015297">
    <property type="term" value="F:antiporter activity"/>
    <property type="evidence" value="ECO:0007669"/>
    <property type="project" value="InterPro"/>
</dbReference>
<evidence type="ECO:0000256" key="4">
    <source>
        <dbReference type="ARBA" id="ARBA00022692"/>
    </source>
</evidence>
<feature type="transmembrane region" description="Helical" evidence="7">
    <location>
        <begin position="146"/>
        <end position="168"/>
    </location>
</feature>
<feature type="transmembrane region" description="Helical" evidence="7">
    <location>
        <begin position="350"/>
        <end position="372"/>
    </location>
</feature>
<dbReference type="InterPro" id="IPR038770">
    <property type="entry name" value="Na+/solute_symporter_sf"/>
</dbReference>
<comment type="caution">
    <text evidence="9">The sequence shown here is derived from an EMBL/GenBank/DDBJ whole genome shotgun (WGS) entry which is preliminary data.</text>
</comment>
<feature type="transmembrane region" description="Helical" evidence="7">
    <location>
        <begin position="290"/>
        <end position="311"/>
    </location>
</feature>
<gene>
    <name evidence="9" type="ORF">A2264_04820</name>
</gene>
<name>A0A1F4W306_UNCKA</name>
<reference evidence="9 10" key="1">
    <citation type="journal article" date="2016" name="Nat. Commun.">
        <title>Thousands of microbial genomes shed light on interconnected biogeochemical processes in an aquifer system.</title>
        <authorList>
            <person name="Anantharaman K."/>
            <person name="Brown C.T."/>
            <person name="Hug L.A."/>
            <person name="Sharon I."/>
            <person name="Castelle C.J."/>
            <person name="Probst A.J."/>
            <person name="Thomas B.C."/>
            <person name="Singh A."/>
            <person name="Wilkins M.J."/>
            <person name="Karaoz U."/>
            <person name="Brodie E.L."/>
            <person name="Williams K.H."/>
            <person name="Hubbard S.S."/>
            <person name="Banfield J.F."/>
        </authorList>
    </citation>
    <scope>NUCLEOTIDE SEQUENCE [LARGE SCALE GENOMIC DNA]</scope>
</reference>
<sequence length="559" mass="61599">MDNIFYQLALVLALSSFIGLIVFKIKLPLVVAYLLSGLILAVLRLFDLGNSPVFEVLPKIGIAFVLFLIGMELKLSELKSLGRPIFIAAVGQIIISTLLGFGIAKLLGFGSAEGIYLGLGLSFSSTVVVVKMLLESRDLSSLFGKLSIGILLVEDLVAIFVLMFISVINSNFDLSLQNGLPLLKIVGLLILTFFLSKHLLNKLFEYTAHSAELLYITSIAWCFSFTALAIFAGFSIEIGAFLAGIALASSPYHLQIQAKIKPTRDFFLALFFIYLGSTADFKDFVSSLPIIAIFTLYALIFKPIIYMFLLGRFGFRKHTLFQTALNLSQVSEFSLIVLMVGVNADLIDPITLSIMAAVAVLSITLSSISISLSKKLYKPLLPLISLLEKPDKSHYLERKNKDKLFEHIVIIGAHRVGGPIINYLQENQIPFIAMDFNPTLVQELVNQGINAIYGDIGNPEIFESLQIESAKLVICTASDVSDNELLLSTAKRVNREIVVVLRATDAETARVFKTLGADYVLLPEKVSGDYIVQQIKHYWPNVHFKDGINLNNSSISTIL</sequence>
<feature type="transmembrane region" description="Helical" evidence="7">
    <location>
        <begin position="114"/>
        <end position="134"/>
    </location>
</feature>
<dbReference type="PANTHER" id="PTHR42751:SF3">
    <property type="entry name" value="SODIUM_GLUTAMATE SYMPORTER"/>
    <property type="match status" value="1"/>
</dbReference>
<keyword evidence="5 7" id="KW-1133">Transmembrane helix</keyword>